<organism evidence="4 5">
    <name type="scientific">Synaphobranchus kaupii</name>
    <name type="common">Kaup's arrowtooth eel</name>
    <dbReference type="NCBI Taxonomy" id="118154"/>
    <lineage>
        <taxon>Eukaryota</taxon>
        <taxon>Metazoa</taxon>
        <taxon>Chordata</taxon>
        <taxon>Craniata</taxon>
        <taxon>Vertebrata</taxon>
        <taxon>Euteleostomi</taxon>
        <taxon>Actinopterygii</taxon>
        <taxon>Neopterygii</taxon>
        <taxon>Teleostei</taxon>
        <taxon>Anguilliformes</taxon>
        <taxon>Synaphobranchidae</taxon>
        <taxon>Synaphobranchus</taxon>
    </lineage>
</organism>
<dbReference type="FunFam" id="3.40.50.150:FF:000195">
    <property type="entry name" value="Methyltransferase domain containing protein"/>
    <property type="match status" value="1"/>
</dbReference>
<evidence type="ECO:0000256" key="1">
    <source>
        <dbReference type="ARBA" id="ARBA00022603"/>
    </source>
</evidence>
<dbReference type="GO" id="GO:0005737">
    <property type="term" value="C:cytoplasm"/>
    <property type="evidence" value="ECO:0007669"/>
    <property type="project" value="TreeGrafter"/>
</dbReference>
<dbReference type="GO" id="GO:0008757">
    <property type="term" value="F:S-adenosylmethionine-dependent methyltransferase activity"/>
    <property type="evidence" value="ECO:0007669"/>
    <property type="project" value="InterPro"/>
</dbReference>
<dbReference type="InterPro" id="IPR029063">
    <property type="entry name" value="SAM-dependent_MTases_sf"/>
</dbReference>
<evidence type="ECO:0000259" key="3">
    <source>
        <dbReference type="Pfam" id="PF08241"/>
    </source>
</evidence>
<keyword evidence="5" id="KW-1185">Reference proteome</keyword>
<dbReference type="Proteomes" id="UP001152622">
    <property type="component" value="Chromosome 1"/>
</dbReference>
<dbReference type="InterPro" id="IPR013216">
    <property type="entry name" value="Methyltransf_11"/>
</dbReference>
<dbReference type="GO" id="GO:0002098">
    <property type="term" value="P:tRNA wobble uridine modification"/>
    <property type="evidence" value="ECO:0007669"/>
    <property type="project" value="TreeGrafter"/>
</dbReference>
<dbReference type="PANTHER" id="PTHR13069">
    <property type="entry name" value="ALKYLATED DNA REPAIR PROTEIN ALKB HOMOLOG 8"/>
    <property type="match status" value="1"/>
</dbReference>
<dbReference type="GO" id="GO:0000049">
    <property type="term" value="F:tRNA binding"/>
    <property type="evidence" value="ECO:0007669"/>
    <property type="project" value="TreeGrafter"/>
</dbReference>
<evidence type="ECO:0000313" key="5">
    <source>
        <dbReference type="Proteomes" id="UP001152622"/>
    </source>
</evidence>
<dbReference type="GO" id="GO:0030488">
    <property type="term" value="P:tRNA methylation"/>
    <property type="evidence" value="ECO:0007669"/>
    <property type="project" value="TreeGrafter"/>
</dbReference>
<dbReference type="EMBL" id="JAINUF010000001">
    <property type="protein sequence ID" value="KAJ8383133.1"/>
    <property type="molecule type" value="Genomic_DNA"/>
</dbReference>
<evidence type="ECO:0000256" key="2">
    <source>
        <dbReference type="ARBA" id="ARBA00022679"/>
    </source>
</evidence>
<reference evidence="4" key="1">
    <citation type="journal article" date="2023" name="Science">
        <title>Genome structures resolve the early diversification of teleost fishes.</title>
        <authorList>
            <person name="Parey E."/>
            <person name="Louis A."/>
            <person name="Montfort J."/>
            <person name="Bouchez O."/>
            <person name="Roques C."/>
            <person name="Iampietro C."/>
            <person name="Lluch J."/>
            <person name="Castinel A."/>
            <person name="Donnadieu C."/>
            <person name="Desvignes T."/>
            <person name="Floi Bucao C."/>
            <person name="Jouanno E."/>
            <person name="Wen M."/>
            <person name="Mejri S."/>
            <person name="Dirks R."/>
            <person name="Jansen H."/>
            <person name="Henkel C."/>
            <person name="Chen W.J."/>
            <person name="Zahm M."/>
            <person name="Cabau C."/>
            <person name="Klopp C."/>
            <person name="Thompson A.W."/>
            <person name="Robinson-Rechavi M."/>
            <person name="Braasch I."/>
            <person name="Lecointre G."/>
            <person name="Bobe J."/>
            <person name="Postlethwait J.H."/>
            <person name="Berthelot C."/>
            <person name="Roest Crollius H."/>
            <person name="Guiguen Y."/>
        </authorList>
    </citation>
    <scope>NUCLEOTIDE SEQUENCE</scope>
    <source>
        <strain evidence="4">WJC10195</strain>
    </source>
</reference>
<name>A0A9Q1GGY0_SYNKA</name>
<dbReference type="OrthoDB" id="271595at2759"/>
<dbReference type="PANTHER" id="PTHR13069:SF36">
    <property type="entry name" value="TRNA METHYLTRANSFERASE 9B-RELATED"/>
    <property type="match status" value="1"/>
</dbReference>
<sequence>METEAALLEKQYVHDVYEKTAPYLSHLQGKAWPRVREFLLQQKPGSLVADIGCGAGKYLNVNREVYTVGCDVCRPLVAKAWKQGNEVLVCDNLQLPFRDRVFSAVISIGVIHHFSTPERRVCAIKEMARTIAPGGEIMIYVWAQEQKRRRFHKQDVLVPWNKALCSRTSSESGDVLPGCAGLPEECVRTDPVGGEASGRRTHSLGKYVAVGKCCFKIPPQRDRAPHACLGRSLRSWFFSKSLDESSMKRYIDRITPRSSPSQWIESAVLVQPARHRSVDLGLGSPLLREPSLEDDDVFAETVSQGEEDQWLKVAGVLEVINGDIQALVHGNYDTTENRQLSAAVKSTNDLNCVKTRAVPLDSTDSILETMNVDEQECDLADGKDLMRYYHVFRCGELTRLIEEGVPELSIQRSCFDHGNWCVIAKKNVFS</sequence>
<feature type="domain" description="Methyltransferase type 11" evidence="3">
    <location>
        <begin position="50"/>
        <end position="139"/>
    </location>
</feature>
<keyword evidence="1" id="KW-0489">Methyltransferase</keyword>
<dbReference type="AlphaFoldDB" id="A0A9Q1GGY0"/>
<dbReference type="Pfam" id="PF08241">
    <property type="entry name" value="Methyltransf_11"/>
    <property type="match status" value="1"/>
</dbReference>
<proteinExistence type="predicted"/>
<dbReference type="Gene3D" id="3.40.50.150">
    <property type="entry name" value="Vaccinia Virus protein VP39"/>
    <property type="match status" value="2"/>
</dbReference>
<dbReference type="GO" id="GO:0106335">
    <property type="term" value="F:tRNA (5-carboxymethyluridine(34)-5-O)-methyltransferase activity"/>
    <property type="evidence" value="ECO:0007669"/>
    <property type="project" value="TreeGrafter"/>
</dbReference>
<dbReference type="SUPFAM" id="SSF53335">
    <property type="entry name" value="S-adenosyl-L-methionine-dependent methyltransferases"/>
    <property type="match status" value="1"/>
</dbReference>
<keyword evidence="2" id="KW-0808">Transferase</keyword>
<protein>
    <recommendedName>
        <fullName evidence="3">Methyltransferase type 11 domain-containing protein</fullName>
    </recommendedName>
</protein>
<dbReference type="CDD" id="cd02440">
    <property type="entry name" value="AdoMet_MTases"/>
    <property type="match status" value="1"/>
</dbReference>
<dbReference type="GO" id="GO:0005634">
    <property type="term" value="C:nucleus"/>
    <property type="evidence" value="ECO:0007669"/>
    <property type="project" value="TreeGrafter"/>
</dbReference>
<gene>
    <name evidence="4" type="ORF">SKAU_G00039110</name>
</gene>
<evidence type="ECO:0000313" key="4">
    <source>
        <dbReference type="EMBL" id="KAJ8383133.1"/>
    </source>
</evidence>
<comment type="caution">
    <text evidence="4">The sequence shown here is derived from an EMBL/GenBank/DDBJ whole genome shotgun (WGS) entry which is preliminary data.</text>
</comment>
<accession>A0A9Q1GGY0</accession>
<dbReference type="InterPro" id="IPR051422">
    <property type="entry name" value="AlkB_tRNA_MeTrf/Diox"/>
</dbReference>